<reference evidence="1 2" key="1">
    <citation type="submission" date="2016-10" db="EMBL/GenBank/DDBJ databases">
        <authorList>
            <person name="Varghese N."/>
            <person name="Submissions S."/>
        </authorList>
    </citation>
    <scope>NUCLEOTIDE SEQUENCE [LARGE SCALE GENOMIC DNA]</scope>
    <source>
        <strain evidence="1 2">BS2777</strain>
    </source>
</reference>
<name>A0AAE8HC23_9PSED</name>
<dbReference type="AlphaFoldDB" id="A0AAE8HC23"/>
<keyword evidence="2" id="KW-1185">Reference proteome</keyword>
<dbReference type="EMBL" id="LT629801">
    <property type="protein sequence ID" value="SDV04994.1"/>
    <property type="molecule type" value="Genomic_DNA"/>
</dbReference>
<evidence type="ECO:0000313" key="1">
    <source>
        <dbReference type="EMBL" id="SDV04994.1"/>
    </source>
</evidence>
<evidence type="ECO:0000313" key="2">
    <source>
        <dbReference type="Proteomes" id="UP000182085"/>
    </source>
</evidence>
<dbReference type="Proteomes" id="UP000182085">
    <property type="component" value="Chromosome I"/>
</dbReference>
<proteinExistence type="predicted"/>
<gene>
    <name evidence="1" type="ORF">SAMN04490209_2311</name>
</gene>
<sequence length="50" mass="5846">MIEFMMPLPTITRTTSASLIWTFEKKWVDNNSLIESLESCLSVFVGRFFK</sequence>
<protein>
    <submittedName>
        <fullName evidence="1">Uncharacterized protein</fullName>
    </submittedName>
</protein>
<accession>A0AAE8HC23</accession>
<organism evidence="1 2">
    <name type="scientific">Pseudomonas rhodesiae</name>
    <dbReference type="NCBI Taxonomy" id="76760"/>
    <lineage>
        <taxon>Bacteria</taxon>
        <taxon>Pseudomonadati</taxon>
        <taxon>Pseudomonadota</taxon>
        <taxon>Gammaproteobacteria</taxon>
        <taxon>Pseudomonadales</taxon>
        <taxon>Pseudomonadaceae</taxon>
        <taxon>Pseudomonas</taxon>
    </lineage>
</organism>